<dbReference type="EMBL" id="BTPD01000001">
    <property type="protein sequence ID" value="GMQ27715.1"/>
    <property type="molecule type" value="Genomic_DNA"/>
</dbReference>
<evidence type="ECO:0000256" key="5">
    <source>
        <dbReference type="ARBA" id="ARBA00005072"/>
    </source>
</evidence>
<comment type="caution">
    <text evidence="16">The sequence shown here is derived from an EMBL/GenBank/DDBJ whole genome shotgun (WGS) entry which is preliminary data.</text>
</comment>
<evidence type="ECO:0000256" key="15">
    <source>
        <dbReference type="ARBA" id="ARBA00049229"/>
    </source>
</evidence>
<keyword evidence="10" id="KW-0808">Transferase</keyword>
<keyword evidence="17" id="KW-1185">Reference proteome</keyword>
<keyword evidence="12" id="KW-0100">Branched-chain amino acid biosynthesis</keyword>
<dbReference type="InterPro" id="IPR043132">
    <property type="entry name" value="BCAT-like_C"/>
</dbReference>
<dbReference type="InterPro" id="IPR033939">
    <property type="entry name" value="BCAT_family"/>
</dbReference>
<comment type="catalytic activity">
    <reaction evidence="14">
        <text>L-isoleucine + 2-oxoglutarate = (S)-3-methyl-2-oxopentanoate + L-glutamate</text>
        <dbReference type="Rhea" id="RHEA:24801"/>
        <dbReference type="ChEBI" id="CHEBI:16810"/>
        <dbReference type="ChEBI" id="CHEBI:29985"/>
        <dbReference type="ChEBI" id="CHEBI:35146"/>
        <dbReference type="ChEBI" id="CHEBI:58045"/>
        <dbReference type="EC" id="2.6.1.42"/>
    </reaction>
</comment>
<evidence type="ECO:0000256" key="8">
    <source>
        <dbReference type="ARBA" id="ARBA00022576"/>
    </source>
</evidence>
<dbReference type="RefSeq" id="WP_338222519.1">
    <property type="nucleotide sequence ID" value="NZ_BTPD01000001.1"/>
</dbReference>
<keyword evidence="8 16" id="KW-0032">Aminotransferase</keyword>
<dbReference type="Gene3D" id="3.20.10.10">
    <property type="entry name" value="D-amino Acid Aminotransferase, subunit A, domain 2"/>
    <property type="match status" value="1"/>
</dbReference>
<evidence type="ECO:0000256" key="2">
    <source>
        <dbReference type="ARBA" id="ARBA00003109"/>
    </source>
</evidence>
<evidence type="ECO:0000256" key="3">
    <source>
        <dbReference type="ARBA" id="ARBA00004824"/>
    </source>
</evidence>
<dbReference type="NCBIfam" id="NF009897">
    <property type="entry name" value="PRK13357.1"/>
    <property type="match status" value="1"/>
</dbReference>
<reference evidence="16 17" key="1">
    <citation type="submission" date="2023-08" db="EMBL/GenBank/DDBJ databases">
        <title>Draft genome sequence of Algoriphagus confluentis.</title>
        <authorList>
            <person name="Takatani N."/>
            <person name="Hosokawa M."/>
            <person name="Sawabe T."/>
        </authorList>
    </citation>
    <scope>NUCLEOTIDE SEQUENCE [LARGE SCALE GENOMIC DNA]</scope>
    <source>
        <strain evidence="16 17">NBRC 111222</strain>
    </source>
</reference>
<dbReference type="PIRSF" id="PIRSF006468">
    <property type="entry name" value="BCAT1"/>
    <property type="match status" value="1"/>
</dbReference>
<organism evidence="16 17">
    <name type="scientific">Algoriphagus confluentis</name>
    <dbReference type="NCBI Taxonomy" id="1697556"/>
    <lineage>
        <taxon>Bacteria</taxon>
        <taxon>Pseudomonadati</taxon>
        <taxon>Bacteroidota</taxon>
        <taxon>Cytophagia</taxon>
        <taxon>Cytophagales</taxon>
        <taxon>Cyclobacteriaceae</taxon>
        <taxon>Algoriphagus</taxon>
    </lineage>
</organism>
<dbReference type="Pfam" id="PF01063">
    <property type="entry name" value="Aminotran_4"/>
    <property type="match status" value="1"/>
</dbReference>
<proteinExistence type="inferred from homology"/>
<evidence type="ECO:0000256" key="4">
    <source>
        <dbReference type="ARBA" id="ARBA00004931"/>
    </source>
</evidence>
<dbReference type="EC" id="2.6.1.42" evidence="7"/>
<dbReference type="CDD" id="cd01557">
    <property type="entry name" value="BCAT_beta_family"/>
    <property type="match status" value="1"/>
</dbReference>
<sequence length="355" mass="39595">MKTSLAIPVTQIEQSRLPEIDFSNLAFGRVISDHMFVADYRNGEWTDLRIEPYAPLELSPANAALHYGQSIFEGLKAYRNDKGEVLVFRADANARRLNESASRMCMPALPEEIFMEGLTQLIDLDKNWVPSAKGSSLYIRPFMFAMDNYIGVKPSDTYRFIIFTCPVGAYYSKPVNVKVETYWTRATEGGTGAAKTAGNYAASLYPALQAQKEGFDQLLWTDGKSHSKIEESGTMNVMFKIKDTLITAPTHTGTILKGITRDSVIQLAKDWSEPLEERFLNVSELQEALENGTLEEAFGVGTAATIAHIAKIQVNGKTYTLPEKGSDAFSNRILRELDGIKYGEISDPHQWIIKI</sequence>
<protein>
    <recommendedName>
        <fullName evidence="7">branched-chain-amino-acid transaminase</fullName>
        <ecNumber evidence="7">2.6.1.42</ecNumber>
    </recommendedName>
</protein>
<evidence type="ECO:0000256" key="10">
    <source>
        <dbReference type="ARBA" id="ARBA00022679"/>
    </source>
</evidence>
<comment type="catalytic activity">
    <reaction evidence="15">
        <text>L-leucine + 2-oxoglutarate = 4-methyl-2-oxopentanoate + L-glutamate</text>
        <dbReference type="Rhea" id="RHEA:18321"/>
        <dbReference type="ChEBI" id="CHEBI:16810"/>
        <dbReference type="ChEBI" id="CHEBI:17865"/>
        <dbReference type="ChEBI" id="CHEBI:29985"/>
        <dbReference type="ChEBI" id="CHEBI:57427"/>
        <dbReference type="EC" id="2.6.1.42"/>
    </reaction>
</comment>
<dbReference type="GO" id="GO:0008483">
    <property type="term" value="F:transaminase activity"/>
    <property type="evidence" value="ECO:0007669"/>
    <property type="project" value="UniProtKB-KW"/>
</dbReference>
<evidence type="ECO:0000256" key="9">
    <source>
        <dbReference type="ARBA" id="ARBA00022605"/>
    </source>
</evidence>
<comment type="pathway">
    <text evidence="4">Amino-acid biosynthesis; L-valine biosynthesis; L-valine from pyruvate: step 4/4.</text>
</comment>
<dbReference type="Proteomes" id="UP001338309">
    <property type="component" value="Unassembled WGS sequence"/>
</dbReference>
<evidence type="ECO:0000313" key="17">
    <source>
        <dbReference type="Proteomes" id="UP001338309"/>
    </source>
</evidence>
<dbReference type="Gene3D" id="3.30.470.10">
    <property type="match status" value="1"/>
</dbReference>
<comment type="pathway">
    <text evidence="3">Amino-acid biosynthesis; L-isoleucine biosynthesis; L-isoleucine from 2-oxobutanoate: step 4/4.</text>
</comment>
<evidence type="ECO:0000313" key="16">
    <source>
        <dbReference type="EMBL" id="GMQ27715.1"/>
    </source>
</evidence>
<dbReference type="InterPro" id="IPR001544">
    <property type="entry name" value="Aminotrans_IV"/>
</dbReference>
<evidence type="ECO:0000256" key="6">
    <source>
        <dbReference type="ARBA" id="ARBA00009320"/>
    </source>
</evidence>
<comment type="function">
    <text evidence="2">Acts on leucine, isoleucine and valine.</text>
</comment>
<comment type="similarity">
    <text evidence="6">Belongs to the class-IV pyridoxal-phosphate-dependent aminotransferase family.</text>
</comment>
<name>A0ABQ6PKA1_9BACT</name>
<comment type="cofactor">
    <cofactor evidence="1">
        <name>pyridoxal 5'-phosphate</name>
        <dbReference type="ChEBI" id="CHEBI:597326"/>
    </cofactor>
</comment>
<dbReference type="NCBIfam" id="TIGR01123">
    <property type="entry name" value="ilvE_II"/>
    <property type="match status" value="1"/>
</dbReference>
<dbReference type="SUPFAM" id="SSF56752">
    <property type="entry name" value="D-aminoacid aminotransferase-like PLP-dependent enzymes"/>
    <property type="match status" value="1"/>
</dbReference>
<dbReference type="InterPro" id="IPR005786">
    <property type="entry name" value="B_amino_transII"/>
</dbReference>
<accession>A0ABQ6PKA1</accession>
<evidence type="ECO:0000256" key="14">
    <source>
        <dbReference type="ARBA" id="ARBA00048798"/>
    </source>
</evidence>
<keyword evidence="9" id="KW-0028">Amino-acid biosynthesis</keyword>
<dbReference type="PANTHER" id="PTHR11825:SF44">
    <property type="entry name" value="BRANCHED-CHAIN-AMINO-ACID AMINOTRANSFERASE"/>
    <property type="match status" value="1"/>
</dbReference>
<dbReference type="InterPro" id="IPR036038">
    <property type="entry name" value="Aminotransferase-like"/>
</dbReference>
<comment type="catalytic activity">
    <reaction evidence="13">
        <text>L-valine + 2-oxoglutarate = 3-methyl-2-oxobutanoate + L-glutamate</text>
        <dbReference type="Rhea" id="RHEA:24813"/>
        <dbReference type="ChEBI" id="CHEBI:11851"/>
        <dbReference type="ChEBI" id="CHEBI:16810"/>
        <dbReference type="ChEBI" id="CHEBI:29985"/>
        <dbReference type="ChEBI" id="CHEBI:57762"/>
        <dbReference type="EC" id="2.6.1.42"/>
    </reaction>
</comment>
<comment type="pathway">
    <text evidence="5">Amino-acid biosynthesis; L-leucine biosynthesis; L-leucine from 3-methyl-2-oxobutanoate: step 4/4.</text>
</comment>
<keyword evidence="11" id="KW-0663">Pyridoxal phosphate</keyword>
<evidence type="ECO:0000256" key="1">
    <source>
        <dbReference type="ARBA" id="ARBA00001933"/>
    </source>
</evidence>
<evidence type="ECO:0000256" key="11">
    <source>
        <dbReference type="ARBA" id="ARBA00022898"/>
    </source>
</evidence>
<dbReference type="InterPro" id="IPR043131">
    <property type="entry name" value="BCAT-like_N"/>
</dbReference>
<evidence type="ECO:0000256" key="12">
    <source>
        <dbReference type="ARBA" id="ARBA00023304"/>
    </source>
</evidence>
<evidence type="ECO:0000256" key="7">
    <source>
        <dbReference type="ARBA" id="ARBA00013053"/>
    </source>
</evidence>
<gene>
    <name evidence="16" type="ORF">Aconfl_03570</name>
</gene>
<evidence type="ECO:0000256" key="13">
    <source>
        <dbReference type="ARBA" id="ARBA00048212"/>
    </source>
</evidence>
<dbReference type="PANTHER" id="PTHR11825">
    <property type="entry name" value="SUBGROUP IIII AMINOTRANSFERASE"/>
    <property type="match status" value="1"/>
</dbReference>